<reference evidence="7" key="1">
    <citation type="journal article" date="2014" name="Front. Microbiol.">
        <title>High frequency of phylogenetically diverse reductive dehalogenase-homologous genes in deep subseafloor sedimentary metagenomes.</title>
        <authorList>
            <person name="Kawai M."/>
            <person name="Futagami T."/>
            <person name="Toyoda A."/>
            <person name="Takaki Y."/>
            <person name="Nishi S."/>
            <person name="Hori S."/>
            <person name="Arai W."/>
            <person name="Tsubouchi T."/>
            <person name="Morono Y."/>
            <person name="Uchiyama I."/>
            <person name="Ito T."/>
            <person name="Fujiyama A."/>
            <person name="Inagaki F."/>
            <person name="Takami H."/>
        </authorList>
    </citation>
    <scope>NUCLEOTIDE SEQUENCE</scope>
    <source>
        <strain evidence="7">Expedition CK06-06</strain>
    </source>
</reference>
<evidence type="ECO:0008006" key="8">
    <source>
        <dbReference type="Google" id="ProtNLM"/>
    </source>
</evidence>
<feature type="domain" description="Peptidase M17 leucyl aminopeptidase N-terminal" evidence="6">
    <location>
        <begin position="2"/>
        <end position="92"/>
    </location>
</feature>
<dbReference type="Pfam" id="PF02789">
    <property type="entry name" value="Peptidase_M17_N"/>
    <property type="match status" value="1"/>
</dbReference>
<dbReference type="InterPro" id="IPR008283">
    <property type="entry name" value="Peptidase_M17_N"/>
</dbReference>
<dbReference type="SUPFAM" id="SSF52949">
    <property type="entry name" value="Macro domain-like"/>
    <property type="match status" value="1"/>
</dbReference>
<dbReference type="InterPro" id="IPR043472">
    <property type="entry name" value="Macro_dom-like"/>
</dbReference>
<evidence type="ECO:0000256" key="1">
    <source>
        <dbReference type="ARBA" id="ARBA00009528"/>
    </source>
</evidence>
<name>X1CFB2_9ZZZZ</name>
<organism evidence="7">
    <name type="scientific">marine sediment metagenome</name>
    <dbReference type="NCBI Taxonomy" id="412755"/>
    <lineage>
        <taxon>unclassified sequences</taxon>
        <taxon>metagenomes</taxon>
        <taxon>ecological metagenomes</taxon>
    </lineage>
</organism>
<dbReference type="EMBL" id="BART01033295">
    <property type="protein sequence ID" value="GAH06357.1"/>
    <property type="molecule type" value="Genomic_DNA"/>
</dbReference>
<dbReference type="GO" id="GO:0005737">
    <property type="term" value="C:cytoplasm"/>
    <property type="evidence" value="ECO:0007669"/>
    <property type="project" value="InterPro"/>
</dbReference>
<keyword evidence="4" id="KW-0378">Hydrolase</keyword>
<evidence type="ECO:0000259" key="5">
    <source>
        <dbReference type="Pfam" id="PF00883"/>
    </source>
</evidence>
<evidence type="ECO:0000259" key="6">
    <source>
        <dbReference type="Pfam" id="PF02789"/>
    </source>
</evidence>
<dbReference type="SUPFAM" id="SSF53187">
    <property type="entry name" value="Zn-dependent exopeptidases"/>
    <property type="match status" value="1"/>
</dbReference>
<feature type="non-terminal residue" evidence="7">
    <location>
        <position position="1"/>
    </location>
</feature>
<dbReference type="Gene3D" id="3.40.630.10">
    <property type="entry name" value="Zn peptidases"/>
    <property type="match status" value="1"/>
</dbReference>
<keyword evidence="3" id="KW-0645">Protease</keyword>
<keyword evidence="2" id="KW-0031">Aminopeptidase</keyword>
<evidence type="ECO:0000256" key="3">
    <source>
        <dbReference type="ARBA" id="ARBA00022670"/>
    </source>
</evidence>
<comment type="caution">
    <text evidence="7">The sequence shown here is derived from an EMBL/GenBank/DDBJ whole genome shotgun (WGS) entry which is preliminary data.</text>
</comment>
<dbReference type="InterPro" id="IPR011356">
    <property type="entry name" value="Leucine_aapep/pepB"/>
</dbReference>
<evidence type="ECO:0000256" key="4">
    <source>
        <dbReference type="ARBA" id="ARBA00022801"/>
    </source>
</evidence>
<dbReference type="Gene3D" id="3.40.220.10">
    <property type="entry name" value="Leucine Aminopeptidase, subunit E, domain 1"/>
    <property type="match status" value="1"/>
</dbReference>
<sequence length="217" mass="23137">SANKGETQMLPGAGGAKRILLVGCGEMKKFDRKAAREFTQLVCKVLGSTPATDAMLHLAALGLKQDEASWLLGYLARHLTAASYRYTRTVSKPKPAMRLSRFVVNTAGSLPTRAAKAALAEGKAIGLGVNEARNLADLPGNICTPSFLASNARKLSRSHAKLSVSILEEKKMRELGMGALLSVSAGSHQAAKLIVMNYKGGKSSQKPHVFGRQGHHF</sequence>
<protein>
    <recommendedName>
        <fullName evidence="8">Leucyl aminopeptidase</fullName>
    </recommendedName>
</protein>
<dbReference type="PANTHER" id="PTHR11963:SF23">
    <property type="entry name" value="CYTOSOL AMINOPEPTIDASE"/>
    <property type="match status" value="1"/>
</dbReference>
<dbReference type="GO" id="GO:0070006">
    <property type="term" value="F:metalloaminopeptidase activity"/>
    <property type="evidence" value="ECO:0007669"/>
    <property type="project" value="InterPro"/>
</dbReference>
<dbReference type="AlphaFoldDB" id="X1CFB2"/>
<gene>
    <name evidence="7" type="ORF">S01H4_57276</name>
</gene>
<dbReference type="Pfam" id="PF00883">
    <property type="entry name" value="Peptidase_M17"/>
    <property type="match status" value="1"/>
</dbReference>
<evidence type="ECO:0000256" key="2">
    <source>
        <dbReference type="ARBA" id="ARBA00022438"/>
    </source>
</evidence>
<dbReference type="PANTHER" id="PTHR11963">
    <property type="entry name" value="LEUCINE AMINOPEPTIDASE-RELATED"/>
    <property type="match status" value="1"/>
</dbReference>
<dbReference type="InterPro" id="IPR000819">
    <property type="entry name" value="Peptidase_M17_C"/>
</dbReference>
<feature type="domain" description="Cytosol aminopeptidase" evidence="5">
    <location>
        <begin position="131"/>
        <end position="209"/>
    </location>
</feature>
<dbReference type="GO" id="GO:0006508">
    <property type="term" value="P:proteolysis"/>
    <property type="evidence" value="ECO:0007669"/>
    <property type="project" value="UniProtKB-KW"/>
</dbReference>
<accession>X1CFB2</accession>
<proteinExistence type="inferred from homology"/>
<evidence type="ECO:0000313" key="7">
    <source>
        <dbReference type="EMBL" id="GAH06357.1"/>
    </source>
</evidence>
<comment type="similarity">
    <text evidence="1">Belongs to the peptidase M17 family.</text>
</comment>
<dbReference type="GO" id="GO:0030145">
    <property type="term" value="F:manganese ion binding"/>
    <property type="evidence" value="ECO:0007669"/>
    <property type="project" value="InterPro"/>
</dbReference>